<organism evidence="3 4">
    <name type="scientific">Brachyspira pilosicoli B2904</name>
    <dbReference type="NCBI Taxonomy" id="1133568"/>
    <lineage>
        <taxon>Bacteria</taxon>
        <taxon>Pseudomonadati</taxon>
        <taxon>Spirochaetota</taxon>
        <taxon>Spirochaetia</taxon>
        <taxon>Brachyspirales</taxon>
        <taxon>Brachyspiraceae</taxon>
        <taxon>Brachyspira</taxon>
    </lineage>
</organism>
<dbReference type="HOGENOM" id="CLU_090336_11_2_12"/>
<sequence length="127" mass="14658">MLKIEIPSNKTLIPYISETFIQYLHSHDIKDADAMQIAFEEALTNAIVHGNNNDYSKNVNISFNIKQNMLEISIEDEGSGFNYKAIKINNDDVYRKNGRGILLISLYTDSFHFEDYGRKIVMNKYIS</sequence>
<dbReference type="Gene3D" id="3.30.565.10">
    <property type="entry name" value="Histidine kinase-like ATPase, C-terminal domain"/>
    <property type="match status" value="1"/>
</dbReference>
<protein>
    <submittedName>
        <fullName evidence="3">Putative anti sigma factor</fullName>
    </submittedName>
</protein>
<dbReference type="InterPro" id="IPR050267">
    <property type="entry name" value="Anti-sigma-factor_SerPK"/>
</dbReference>
<keyword evidence="1" id="KW-0808">Transferase</keyword>
<keyword evidence="1" id="KW-0418">Kinase</keyword>
<evidence type="ECO:0000256" key="1">
    <source>
        <dbReference type="ARBA" id="ARBA00022527"/>
    </source>
</evidence>
<dbReference type="KEGG" id="bpj:B2904_orf2555"/>
<evidence type="ECO:0000313" key="4">
    <source>
        <dbReference type="Proteomes" id="UP000007346"/>
    </source>
</evidence>
<dbReference type="CDD" id="cd16936">
    <property type="entry name" value="HATPase_RsbW-like"/>
    <property type="match status" value="1"/>
</dbReference>
<keyword evidence="1" id="KW-0723">Serine/threonine-protein kinase</keyword>
<dbReference type="PATRIC" id="fig|1133568.3.peg.2555"/>
<dbReference type="GO" id="GO:0004674">
    <property type="term" value="F:protein serine/threonine kinase activity"/>
    <property type="evidence" value="ECO:0007669"/>
    <property type="project" value="UniProtKB-KW"/>
</dbReference>
<accession>J9UY94</accession>
<reference evidence="3 4" key="1">
    <citation type="journal article" date="2012" name="BMC Genomics">
        <title>Comparative genomics of Brachyspira pilosicoli strains: genome rearrangements, reductions and correlation of genetic compliment with phenotypic diversity.</title>
        <authorList>
            <person name="Mappley L.J."/>
            <person name="Black M.L."/>
            <person name="Abuoun M."/>
            <person name="Darby A.C."/>
            <person name="Woodward M.J."/>
            <person name="Parkhill J."/>
            <person name="Turner A.K."/>
            <person name="Bellgard M.I."/>
            <person name="La T."/>
            <person name="Phillips N.D."/>
            <person name="La Ragione R.M."/>
            <person name="Hampson D.J."/>
        </authorList>
    </citation>
    <scope>NUCLEOTIDE SEQUENCE [LARGE SCALE GENOMIC DNA]</scope>
    <source>
        <strain evidence="3">B2904</strain>
    </source>
</reference>
<feature type="domain" description="Histidine kinase/HSP90-like ATPase" evidence="2">
    <location>
        <begin position="28"/>
        <end position="124"/>
    </location>
</feature>
<dbReference type="PANTHER" id="PTHR35526:SF3">
    <property type="entry name" value="ANTI-SIGMA-F FACTOR RSBW"/>
    <property type="match status" value="1"/>
</dbReference>
<dbReference type="InterPro" id="IPR036890">
    <property type="entry name" value="HATPase_C_sf"/>
</dbReference>
<proteinExistence type="predicted"/>
<dbReference type="SUPFAM" id="SSF55874">
    <property type="entry name" value="ATPase domain of HSP90 chaperone/DNA topoisomerase II/histidine kinase"/>
    <property type="match status" value="1"/>
</dbReference>
<name>J9UY94_BRAPL</name>
<dbReference type="Pfam" id="PF13581">
    <property type="entry name" value="HATPase_c_2"/>
    <property type="match status" value="1"/>
</dbReference>
<evidence type="ECO:0000313" key="3">
    <source>
        <dbReference type="EMBL" id="AFR71878.1"/>
    </source>
</evidence>
<dbReference type="PANTHER" id="PTHR35526">
    <property type="entry name" value="ANTI-SIGMA-F FACTOR RSBW-RELATED"/>
    <property type="match status" value="1"/>
</dbReference>
<dbReference type="AlphaFoldDB" id="J9UY94"/>
<dbReference type="Proteomes" id="UP000007346">
    <property type="component" value="Chromosome"/>
</dbReference>
<dbReference type="EMBL" id="CP003490">
    <property type="protein sequence ID" value="AFR71878.1"/>
    <property type="molecule type" value="Genomic_DNA"/>
</dbReference>
<gene>
    <name evidence="3" type="ORF">B2904_orf2555</name>
</gene>
<dbReference type="InterPro" id="IPR003594">
    <property type="entry name" value="HATPase_dom"/>
</dbReference>
<evidence type="ECO:0000259" key="2">
    <source>
        <dbReference type="Pfam" id="PF13581"/>
    </source>
</evidence>